<keyword evidence="3" id="KW-1185">Reference proteome</keyword>
<gene>
    <name evidence="2" type="ORF">HUE57_17955</name>
</gene>
<dbReference type="AlphaFoldDB" id="A0A6N0I004"/>
<keyword evidence="1" id="KW-0472">Membrane</keyword>
<keyword evidence="1" id="KW-1133">Transmembrane helix</keyword>
<proteinExistence type="predicted"/>
<accession>A0A6N0I004</accession>
<dbReference type="EMBL" id="CP054491">
    <property type="protein sequence ID" value="QKQ27957.1"/>
    <property type="molecule type" value="Genomic_DNA"/>
</dbReference>
<evidence type="ECO:0000256" key="1">
    <source>
        <dbReference type="SAM" id="Phobius"/>
    </source>
</evidence>
<dbReference type="RefSeq" id="WP_174673651.1">
    <property type="nucleotide sequence ID" value="NZ_CP054491.1"/>
</dbReference>
<organism evidence="2 3">
    <name type="scientific">Candidatus Reidiella endopervernicosa</name>
    <dbReference type="NCBI Taxonomy" id="2738883"/>
    <lineage>
        <taxon>Bacteria</taxon>
        <taxon>Pseudomonadati</taxon>
        <taxon>Pseudomonadota</taxon>
        <taxon>Gammaproteobacteria</taxon>
        <taxon>Candidatus Reidiella</taxon>
    </lineage>
</organism>
<dbReference type="KEGG" id="rev:HUE57_17955"/>
<sequence length="94" mass="10378">MLAGFIAAISYGAELLALLLIVGMITSFVAGERFTHLPDADFREVRDALAHGEIMLMVDIPESEVYRIEHQIHQQVPEARFGGVSWLPDTAAQL</sequence>
<reference evidence="2 3" key="1">
    <citation type="submission" date="2020-05" db="EMBL/GenBank/DDBJ databases">
        <title>Horizontal transmission and recombination maintain forever young bacterial symbiont genomes.</title>
        <authorList>
            <person name="Russell S.L."/>
            <person name="Pepper-Tunick E."/>
            <person name="Svedberg J."/>
            <person name="Byrne A."/>
            <person name="Ruelas Castillo J."/>
            <person name="Vollmers C."/>
            <person name="Beinart R.A."/>
            <person name="Corbett-Detig R."/>
        </authorList>
    </citation>
    <scope>NUCLEOTIDE SEQUENCE [LARGE SCALE GENOMIC DNA]</scope>
    <source>
        <strain evidence="2">Santa_Monica_outfall</strain>
    </source>
</reference>
<feature type="transmembrane region" description="Helical" evidence="1">
    <location>
        <begin position="6"/>
        <end position="30"/>
    </location>
</feature>
<keyword evidence="1" id="KW-0812">Transmembrane</keyword>
<name>A0A6N0I004_9GAMM</name>
<evidence type="ECO:0000313" key="3">
    <source>
        <dbReference type="Proteomes" id="UP000509658"/>
    </source>
</evidence>
<evidence type="ECO:0000313" key="2">
    <source>
        <dbReference type="EMBL" id="QKQ27957.1"/>
    </source>
</evidence>
<protein>
    <submittedName>
        <fullName evidence="2">Uncharacterized protein</fullName>
    </submittedName>
</protein>
<dbReference type="Proteomes" id="UP000509658">
    <property type="component" value="Chromosome"/>
</dbReference>